<dbReference type="InterPro" id="IPR029510">
    <property type="entry name" value="Ald_DH_CS_GLU"/>
</dbReference>
<dbReference type="InterPro" id="IPR016162">
    <property type="entry name" value="Ald_DH_N"/>
</dbReference>
<dbReference type="Pfam" id="PF00171">
    <property type="entry name" value="Aldedh"/>
    <property type="match status" value="1"/>
</dbReference>
<dbReference type="InterPro" id="IPR016161">
    <property type="entry name" value="Ald_DH/histidinol_DH"/>
</dbReference>
<accession>A0ABT8S193</accession>
<keyword evidence="3" id="KW-0520">NAD</keyword>
<dbReference type="PROSITE" id="PS00687">
    <property type="entry name" value="ALDEHYDE_DEHYDR_GLU"/>
    <property type="match status" value="1"/>
</dbReference>
<evidence type="ECO:0000256" key="5">
    <source>
        <dbReference type="PROSITE-ProRule" id="PRU10007"/>
    </source>
</evidence>
<proteinExistence type="inferred from homology"/>
<dbReference type="InterPro" id="IPR016160">
    <property type="entry name" value="Ald_DH_CS_CYS"/>
</dbReference>
<dbReference type="PIRSF" id="PIRSF036492">
    <property type="entry name" value="ALDH"/>
    <property type="match status" value="1"/>
</dbReference>
<evidence type="ECO:0000313" key="8">
    <source>
        <dbReference type="EMBL" id="MDO1532595.1"/>
    </source>
</evidence>
<dbReference type="Proteomes" id="UP001169027">
    <property type="component" value="Unassembled WGS sequence"/>
</dbReference>
<dbReference type="CDD" id="cd07133">
    <property type="entry name" value="ALDH_CALDH_CalB"/>
    <property type="match status" value="1"/>
</dbReference>
<evidence type="ECO:0000256" key="4">
    <source>
        <dbReference type="PIRNR" id="PIRNR036492"/>
    </source>
</evidence>
<gene>
    <name evidence="8" type="ORF">Q2T77_09880</name>
</gene>
<dbReference type="Gene3D" id="3.40.605.10">
    <property type="entry name" value="Aldehyde Dehydrogenase, Chain A, domain 1"/>
    <property type="match status" value="1"/>
</dbReference>
<keyword evidence="9" id="KW-1185">Reference proteome</keyword>
<dbReference type="InterPro" id="IPR015590">
    <property type="entry name" value="Aldehyde_DH_dom"/>
</dbReference>
<dbReference type="RefSeq" id="WP_301807506.1">
    <property type="nucleotide sequence ID" value="NZ_JAUJZH010000006.1"/>
</dbReference>
<dbReference type="SUPFAM" id="SSF53720">
    <property type="entry name" value="ALDH-like"/>
    <property type="match status" value="1"/>
</dbReference>
<evidence type="ECO:0000259" key="7">
    <source>
        <dbReference type="Pfam" id="PF00171"/>
    </source>
</evidence>
<sequence length="481" mass="51809">MNAIVREQILDPSLLRMRAAFDRQRAAFGADMNPSHAVRIDRLDRLLAMTDRIAPEIERAVSADFGHRSVHVTRLADVMMVQSAIRHARRQLKSWMKVRRAPTGLAFRPGFSRIVPQPLGVVGVVSPWNYPYQLAMGPAIAAIGAGNRVMIKPSELTPRLAELMRAAVAECFAPEELTVVTGGTEVGTAFVGLPFDHLLFTGSTAVGRQVAMAAAANLTPVTLELGGKSPAIVGAGANLDLVAARLVVGKLFNAGQTCIAPDYAAVPRSAVGPFVEAMRRAVARQYPRLAGNPDYTGIVSERHFTRLQGLLADAQTRGARVVPLHAEGMAGGAAGRVLAPALVLDPTEDMKIMQEEIFGPLLPVLAYDTLDEVIAYVNAHERPLALYWFGAAGAEQDRLLSGTISGGVTLNDCMWHFGQEELPFGGVGASGMGAYHGAYGFRTFSKEKPVFHQSRLSGTALLRPPYGRTFERMGRLLRLIS</sequence>
<dbReference type="PANTHER" id="PTHR43570:SF20">
    <property type="entry name" value="ALDEHYDE DEHYDROGENASE ALDX-RELATED"/>
    <property type="match status" value="1"/>
</dbReference>
<dbReference type="InterPro" id="IPR016163">
    <property type="entry name" value="Ald_DH_C"/>
</dbReference>
<dbReference type="GO" id="GO:0050269">
    <property type="term" value="F:coniferyl-aldehyde dehydrogenase [NAD(P)+] activity"/>
    <property type="evidence" value="ECO:0007669"/>
    <property type="project" value="UniProtKB-EC"/>
</dbReference>
<name>A0ABT8S193_9BURK</name>
<dbReference type="PROSITE" id="PS00070">
    <property type="entry name" value="ALDEHYDE_DEHYDR_CYS"/>
    <property type="match status" value="1"/>
</dbReference>
<comment type="similarity">
    <text evidence="1 4 6">Belongs to the aldehyde dehydrogenase family.</text>
</comment>
<comment type="caution">
    <text evidence="8">The sequence shown here is derived from an EMBL/GenBank/DDBJ whole genome shotgun (WGS) entry which is preliminary data.</text>
</comment>
<feature type="active site" evidence="5">
    <location>
        <position position="224"/>
    </location>
</feature>
<dbReference type="Gene3D" id="3.40.309.10">
    <property type="entry name" value="Aldehyde Dehydrogenase, Chain A, domain 2"/>
    <property type="match status" value="1"/>
</dbReference>
<evidence type="ECO:0000256" key="2">
    <source>
        <dbReference type="ARBA" id="ARBA00023002"/>
    </source>
</evidence>
<evidence type="ECO:0000256" key="3">
    <source>
        <dbReference type="ARBA" id="ARBA00023027"/>
    </source>
</evidence>
<protein>
    <recommendedName>
        <fullName evidence="4">Aldehyde dehydrogenase</fullName>
    </recommendedName>
</protein>
<dbReference type="PANTHER" id="PTHR43570">
    <property type="entry name" value="ALDEHYDE DEHYDROGENASE"/>
    <property type="match status" value="1"/>
</dbReference>
<evidence type="ECO:0000256" key="6">
    <source>
        <dbReference type="RuleBase" id="RU003345"/>
    </source>
</evidence>
<dbReference type="InterPro" id="IPR012394">
    <property type="entry name" value="Aldehyde_DH_NAD(P)"/>
</dbReference>
<evidence type="ECO:0000313" key="9">
    <source>
        <dbReference type="Proteomes" id="UP001169027"/>
    </source>
</evidence>
<evidence type="ECO:0000256" key="1">
    <source>
        <dbReference type="ARBA" id="ARBA00009986"/>
    </source>
</evidence>
<keyword evidence="2 4" id="KW-0560">Oxidoreductase</keyword>
<organism evidence="8 9">
    <name type="scientific">Variovorax ginsengisoli</name>
    <dbReference type="NCBI Taxonomy" id="363844"/>
    <lineage>
        <taxon>Bacteria</taxon>
        <taxon>Pseudomonadati</taxon>
        <taxon>Pseudomonadota</taxon>
        <taxon>Betaproteobacteria</taxon>
        <taxon>Burkholderiales</taxon>
        <taxon>Comamonadaceae</taxon>
        <taxon>Variovorax</taxon>
    </lineage>
</organism>
<reference evidence="8" key="1">
    <citation type="submission" date="2023-06" db="EMBL/GenBank/DDBJ databases">
        <authorList>
            <person name="Jiang Y."/>
            <person name="Liu Q."/>
        </authorList>
    </citation>
    <scope>NUCLEOTIDE SEQUENCE</scope>
    <source>
        <strain evidence="8">CGMCC 1.12090</strain>
    </source>
</reference>
<dbReference type="EMBL" id="JAUKVY010000006">
    <property type="protein sequence ID" value="MDO1532595.1"/>
    <property type="molecule type" value="Genomic_DNA"/>
</dbReference>
<feature type="domain" description="Aldehyde dehydrogenase" evidence="7">
    <location>
        <begin position="18"/>
        <end position="448"/>
    </location>
</feature>